<dbReference type="FunFam" id="3.30.2350.10:FF:000011">
    <property type="entry name" value="tRNA pseudouridine synthase B"/>
    <property type="match status" value="1"/>
</dbReference>
<dbReference type="GO" id="GO:0031119">
    <property type="term" value="P:tRNA pseudouridine synthesis"/>
    <property type="evidence" value="ECO:0007669"/>
    <property type="project" value="UniProtKB-UniRule"/>
</dbReference>
<feature type="active site" description="Nucleophile" evidence="5">
    <location>
        <position position="53"/>
    </location>
</feature>
<dbReference type="Proteomes" id="UP000199427">
    <property type="component" value="Unassembled WGS sequence"/>
</dbReference>
<protein>
    <recommendedName>
        <fullName evidence="5">tRNA pseudouridine synthase B</fullName>
        <ecNumber evidence="5">5.4.99.25</ecNumber>
    </recommendedName>
    <alternativeName>
        <fullName evidence="5">tRNA pseudouridine(55) synthase</fullName>
        <shortName evidence="5">Psi55 synthase</shortName>
    </alternativeName>
    <alternativeName>
        <fullName evidence="5">tRNA pseudouridylate synthase</fullName>
    </alternativeName>
    <alternativeName>
        <fullName evidence="5">tRNA-uridine isomerase</fullName>
    </alternativeName>
</protein>
<accession>A0A1H8Z2S3</accession>
<dbReference type="HAMAP" id="MF_01080">
    <property type="entry name" value="TruB_bact"/>
    <property type="match status" value="1"/>
</dbReference>
<dbReference type="GO" id="GO:0160148">
    <property type="term" value="F:tRNA pseudouridine(55) synthase activity"/>
    <property type="evidence" value="ECO:0007669"/>
    <property type="project" value="UniProtKB-EC"/>
</dbReference>
<dbReference type="GO" id="GO:0003723">
    <property type="term" value="F:RNA binding"/>
    <property type="evidence" value="ECO:0007669"/>
    <property type="project" value="InterPro"/>
</dbReference>
<organism evidence="8 9">
    <name type="scientific">Piscibacillus halophilus</name>
    <dbReference type="NCBI Taxonomy" id="571933"/>
    <lineage>
        <taxon>Bacteria</taxon>
        <taxon>Bacillati</taxon>
        <taxon>Bacillota</taxon>
        <taxon>Bacilli</taxon>
        <taxon>Bacillales</taxon>
        <taxon>Bacillaceae</taxon>
        <taxon>Piscibacillus</taxon>
    </lineage>
</organism>
<proteinExistence type="inferred from homology"/>
<feature type="domain" description="tRNA pseudouridylate synthase B C-terminal" evidence="7">
    <location>
        <begin position="195"/>
        <end position="238"/>
    </location>
</feature>
<reference evidence="8 9" key="1">
    <citation type="submission" date="2016-10" db="EMBL/GenBank/DDBJ databases">
        <authorList>
            <person name="de Groot N.N."/>
        </authorList>
    </citation>
    <scope>NUCLEOTIDE SEQUENCE [LARGE SCALE GENOMIC DNA]</scope>
    <source>
        <strain evidence="8 9">DSM 21633</strain>
    </source>
</reference>
<evidence type="ECO:0000313" key="8">
    <source>
        <dbReference type="EMBL" id="SEP58567.1"/>
    </source>
</evidence>
<dbReference type="InterPro" id="IPR020103">
    <property type="entry name" value="PsdUridine_synth_cat_dom_sf"/>
</dbReference>
<keyword evidence="3 5" id="KW-0819">tRNA processing</keyword>
<comment type="catalytic activity">
    <reaction evidence="1 5">
        <text>uridine(55) in tRNA = pseudouridine(55) in tRNA</text>
        <dbReference type="Rhea" id="RHEA:42532"/>
        <dbReference type="Rhea" id="RHEA-COMP:10101"/>
        <dbReference type="Rhea" id="RHEA-COMP:10102"/>
        <dbReference type="ChEBI" id="CHEBI:65314"/>
        <dbReference type="ChEBI" id="CHEBI:65315"/>
        <dbReference type="EC" id="5.4.99.25"/>
    </reaction>
</comment>
<evidence type="ECO:0000256" key="2">
    <source>
        <dbReference type="ARBA" id="ARBA00005642"/>
    </source>
</evidence>
<evidence type="ECO:0000256" key="5">
    <source>
        <dbReference type="HAMAP-Rule" id="MF_01080"/>
    </source>
</evidence>
<dbReference type="EMBL" id="FOES01000001">
    <property type="protein sequence ID" value="SEP58567.1"/>
    <property type="molecule type" value="Genomic_DNA"/>
</dbReference>
<dbReference type="Gene3D" id="3.30.2350.10">
    <property type="entry name" value="Pseudouridine synthase"/>
    <property type="match status" value="1"/>
</dbReference>
<evidence type="ECO:0000256" key="1">
    <source>
        <dbReference type="ARBA" id="ARBA00000385"/>
    </source>
</evidence>
<dbReference type="Pfam" id="PF01509">
    <property type="entry name" value="TruB_N"/>
    <property type="match status" value="1"/>
</dbReference>
<dbReference type="STRING" id="571933.SAMN05216362_101179"/>
<evidence type="ECO:0000259" key="6">
    <source>
        <dbReference type="Pfam" id="PF01509"/>
    </source>
</evidence>
<keyword evidence="9" id="KW-1185">Reference proteome</keyword>
<dbReference type="CDD" id="cd02573">
    <property type="entry name" value="PseudoU_synth_EcTruB"/>
    <property type="match status" value="1"/>
</dbReference>
<evidence type="ECO:0000256" key="3">
    <source>
        <dbReference type="ARBA" id="ARBA00022694"/>
    </source>
</evidence>
<dbReference type="NCBIfam" id="TIGR00431">
    <property type="entry name" value="TruB"/>
    <property type="match status" value="1"/>
</dbReference>
<dbReference type="PANTHER" id="PTHR13767">
    <property type="entry name" value="TRNA-PSEUDOURIDINE SYNTHASE"/>
    <property type="match status" value="1"/>
</dbReference>
<evidence type="ECO:0000313" key="9">
    <source>
        <dbReference type="Proteomes" id="UP000199427"/>
    </source>
</evidence>
<feature type="domain" description="Pseudouridine synthase II N-terminal" evidence="6">
    <location>
        <begin position="38"/>
        <end position="194"/>
    </location>
</feature>
<name>A0A1H8Z2S3_9BACI</name>
<dbReference type="InterPro" id="IPR014780">
    <property type="entry name" value="tRNA_psdUridine_synth_TruB"/>
</dbReference>
<dbReference type="InterPro" id="IPR002501">
    <property type="entry name" value="PsdUridine_synth_N"/>
</dbReference>
<comment type="function">
    <text evidence="5">Responsible for synthesis of pseudouridine from uracil-55 in the psi GC loop of transfer RNAs.</text>
</comment>
<keyword evidence="4 5" id="KW-0413">Isomerase</keyword>
<comment type="similarity">
    <text evidence="2 5">Belongs to the pseudouridine synthase TruB family. Type 1 subfamily.</text>
</comment>
<gene>
    <name evidence="5" type="primary">truB</name>
    <name evidence="8" type="ORF">SAMN05216362_101179</name>
</gene>
<dbReference type="GO" id="GO:1990481">
    <property type="term" value="P:mRNA pseudouridine synthesis"/>
    <property type="evidence" value="ECO:0007669"/>
    <property type="project" value="TreeGrafter"/>
</dbReference>
<dbReference type="EC" id="5.4.99.25" evidence="5"/>
<evidence type="ECO:0000259" key="7">
    <source>
        <dbReference type="Pfam" id="PF16198"/>
    </source>
</evidence>
<dbReference type="Pfam" id="PF16198">
    <property type="entry name" value="TruB_C_2"/>
    <property type="match status" value="1"/>
</dbReference>
<dbReference type="SUPFAM" id="SSF55120">
    <property type="entry name" value="Pseudouridine synthase"/>
    <property type="match status" value="1"/>
</dbReference>
<evidence type="ECO:0000256" key="4">
    <source>
        <dbReference type="ARBA" id="ARBA00023235"/>
    </source>
</evidence>
<sequence>MSILLDCNNGLGGDTMDGVIPLNKPKGMTSHDCVNRIRRLLKTKKVGHTGTLDPDAEGVLPICVGKATKIASLLTGQTKEYVAEISLGTLTTTEDHSGEIVKKEAVSSTLEIETCEDILSKFLGTIEQTPPMYSAVKVNGKKLYEYAREGIVIERPSREIQIHSIKMLSNEITWYNDYDVRFRFKVSCSSGTYIRTLCVDIGQGLGFPAHMSDLKRTKVGNFDLKDTYTFQDLETALNNDDLPFINMADALTIPSLYVTDEEAKRYHHGQVLDQPDNQCYSSLFKVVDESNHLIAIYQAHPSKRGKVKPFKVF</sequence>
<dbReference type="AlphaFoldDB" id="A0A1H8Z2S3"/>
<dbReference type="InterPro" id="IPR032819">
    <property type="entry name" value="TruB_C"/>
</dbReference>
<dbReference type="PANTHER" id="PTHR13767:SF2">
    <property type="entry name" value="PSEUDOURIDYLATE SYNTHASE TRUB1"/>
    <property type="match status" value="1"/>
</dbReference>